<dbReference type="Proteomes" id="UP000183047">
    <property type="component" value="Unassembled WGS sequence"/>
</dbReference>
<dbReference type="PANTHER" id="PTHR43731">
    <property type="entry name" value="RHOMBOID PROTEASE"/>
    <property type="match status" value="1"/>
</dbReference>
<accession>A0A1G5FLR5</accession>
<comment type="subcellular location">
    <subcellularLocation>
        <location evidence="1">Membrane</location>
        <topology evidence="1">Multi-pass membrane protein</topology>
    </subcellularLocation>
</comment>
<proteinExistence type="predicted"/>
<keyword evidence="4 5" id="KW-0472">Membrane</keyword>
<keyword evidence="2 5" id="KW-0812">Transmembrane</keyword>
<dbReference type="InterPro" id="IPR022764">
    <property type="entry name" value="Peptidase_S54_rhomboid_dom"/>
</dbReference>
<dbReference type="Pfam" id="PF01694">
    <property type="entry name" value="Rhomboid"/>
    <property type="match status" value="1"/>
</dbReference>
<keyword evidence="8" id="KW-1185">Reference proteome</keyword>
<feature type="transmembrane region" description="Helical" evidence="5">
    <location>
        <begin position="28"/>
        <end position="54"/>
    </location>
</feature>
<dbReference type="Gene3D" id="1.20.1540.10">
    <property type="entry name" value="Rhomboid-like"/>
    <property type="match status" value="1"/>
</dbReference>
<organism evidence="7 8">
    <name type="scientific">Butyrivibrio hungatei</name>
    <dbReference type="NCBI Taxonomy" id="185008"/>
    <lineage>
        <taxon>Bacteria</taxon>
        <taxon>Bacillati</taxon>
        <taxon>Bacillota</taxon>
        <taxon>Clostridia</taxon>
        <taxon>Lachnospirales</taxon>
        <taxon>Lachnospiraceae</taxon>
        <taxon>Butyrivibrio</taxon>
    </lineage>
</organism>
<evidence type="ECO:0000256" key="1">
    <source>
        <dbReference type="ARBA" id="ARBA00004141"/>
    </source>
</evidence>
<evidence type="ECO:0000256" key="4">
    <source>
        <dbReference type="ARBA" id="ARBA00023136"/>
    </source>
</evidence>
<evidence type="ECO:0000313" key="7">
    <source>
        <dbReference type="EMBL" id="SCY40196.1"/>
    </source>
</evidence>
<keyword evidence="3 5" id="KW-1133">Transmembrane helix</keyword>
<evidence type="ECO:0000256" key="2">
    <source>
        <dbReference type="ARBA" id="ARBA00022692"/>
    </source>
</evidence>
<evidence type="ECO:0000256" key="5">
    <source>
        <dbReference type="SAM" id="Phobius"/>
    </source>
</evidence>
<reference evidence="8" key="1">
    <citation type="submission" date="2016-10" db="EMBL/GenBank/DDBJ databases">
        <authorList>
            <person name="Varghese N."/>
            <person name="Submissions S."/>
        </authorList>
    </citation>
    <scope>NUCLEOTIDE SEQUENCE [LARGE SCALE GENOMIC DNA]</scope>
    <source>
        <strain evidence="8">XBD2006</strain>
    </source>
</reference>
<evidence type="ECO:0000313" key="8">
    <source>
        <dbReference type="Proteomes" id="UP000183047"/>
    </source>
</evidence>
<feature type="domain" description="Peptidase S54 rhomboid" evidence="6">
    <location>
        <begin position="71"/>
        <end position="207"/>
    </location>
</feature>
<dbReference type="GO" id="GO:0016020">
    <property type="term" value="C:membrane"/>
    <property type="evidence" value="ECO:0007669"/>
    <property type="project" value="UniProtKB-SubCell"/>
</dbReference>
<sequence length="222" mass="24959">MSEGMSGAQNRMNQEEFWDEQRKIYKKAYVTIALLVINIIMYILCTTDYAYLIYDKGALMLTDFDSGWGKFRTFTSMFLHADVNHLTSNMFMLLLLGGVIENYTGHIYYLFMYILSGLFGNFFSLGYEQFFGIDRISVGASGAIMGNVGFLALWLISGGKNKRNIADMKFRLIVFGLYIIESCFIQPGANTQAHLGGFLMGAILGVVNIIVLKNNKNMEGLA</sequence>
<feature type="transmembrane region" description="Helical" evidence="5">
    <location>
        <begin position="193"/>
        <end position="212"/>
    </location>
</feature>
<gene>
    <name evidence="7" type="ORF">SAMN02910451_02472</name>
</gene>
<dbReference type="EMBL" id="FMUR01000015">
    <property type="protein sequence ID" value="SCY40196.1"/>
    <property type="molecule type" value="Genomic_DNA"/>
</dbReference>
<feature type="transmembrane region" description="Helical" evidence="5">
    <location>
        <begin position="107"/>
        <end position="124"/>
    </location>
</feature>
<dbReference type="InterPro" id="IPR035952">
    <property type="entry name" value="Rhomboid-like_sf"/>
</dbReference>
<dbReference type="SUPFAM" id="SSF144091">
    <property type="entry name" value="Rhomboid-like"/>
    <property type="match status" value="1"/>
</dbReference>
<protein>
    <submittedName>
        <fullName evidence="7">Membrane associated serine protease, rhomboid family</fullName>
    </submittedName>
</protein>
<dbReference type="GO" id="GO:0004252">
    <property type="term" value="F:serine-type endopeptidase activity"/>
    <property type="evidence" value="ECO:0007669"/>
    <property type="project" value="InterPro"/>
</dbReference>
<feature type="transmembrane region" description="Helical" evidence="5">
    <location>
        <begin position="168"/>
        <end position="187"/>
    </location>
</feature>
<dbReference type="OrthoDB" id="9813074at2"/>
<dbReference type="PANTHER" id="PTHR43731:SF26">
    <property type="entry name" value="RHOMBOID-LIKE PROTEIN 10, CHLOROPLASTIC"/>
    <property type="match status" value="1"/>
</dbReference>
<feature type="transmembrane region" description="Helical" evidence="5">
    <location>
        <begin position="136"/>
        <end position="156"/>
    </location>
</feature>
<keyword evidence="7" id="KW-0378">Hydrolase</keyword>
<dbReference type="GO" id="GO:0006508">
    <property type="term" value="P:proteolysis"/>
    <property type="evidence" value="ECO:0007669"/>
    <property type="project" value="UniProtKB-KW"/>
</dbReference>
<dbReference type="InterPro" id="IPR050925">
    <property type="entry name" value="Rhomboid_protease_S54"/>
</dbReference>
<dbReference type="AlphaFoldDB" id="A0A1G5FLR5"/>
<name>A0A1G5FLR5_9FIRM</name>
<evidence type="ECO:0000256" key="3">
    <source>
        <dbReference type="ARBA" id="ARBA00022989"/>
    </source>
</evidence>
<keyword evidence="7" id="KW-0645">Protease</keyword>
<feature type="transmembrane region" description="Helical" evidence="5">
    <location>
        <begin position="74"/>
        <end position="95"/>
    </location>
</feature>
<evidence type="ECO:0000259" key="6">
    <source>
        <dbReference type="Pfam" id="PF01694"/>
    </source>
</evidence>
<dbReference type="RefSeq" id="WP_074462928.1">
    <property type="nucleotide sequence ID" value="NZ_FMUR01000015.1"/>
</dbReference>